<evidence type="ECO:0000313" key="2">
    <source>
        <dbReference type="EMBL" id="MPN62654.1"/>
    </source>
</evidence>
<reference evidence="2" key="1">
    <citation type="submission" date="2019-08" db="EMBL/GenBank/DDBJ databases">
        <authorList>
            <person name="Kucharzyk K."/>
            <person name="Murdoch R.W."/>
            <person name="Higgins S."/>
            <person name="Loffler F."/>
        </authorList>
    </citation>
    <scope>NUCLEOTIDE SEQUENCE</scope>
</reference>
<gene>
    <name evidence="2" type="primary">nnr_37</name>
    <name evidence="2" type="ORF">SDC9_210406</name>
</gene>
<accession>A0A645JR24</accession>
<evidence type="ECO:0000259" key="1">
    <source>
        <dbReference type="PROSITE" id="PS51383"/>
    </source>
</evidence>
<feature type="domain" description="YjeF C-terminal" evidence="1">
    <location>
        <begin position="1"/>
        <end position="65"/>
    </location>
</feature>
<dbReference type="InterPro" id="IPR000631">
    <property type="entry name" value="CARKD"/>
</dbReference>
<dbReference type="Gene3D" id="3.40.1190.20">
    <property type="match status" value="1"/>
</dbReference>
<dbReference type="InterPro" id="IPR029056">
    <property type="entry name" value="Ribokinase-like"/>
</dbReference>
<dbReference type="GO" id="GO:0016836">
    <property type="term" value="F:hydro-lyase activity"/>
    <property type="evidence" value="ECO:0007669"/>
    <property type="project" value="InterPro"/>
</dbReference>
<dbReference type="Pfam" id="PF01256">
    <property type="entry name" value="Carb_kinase"/>
    <property type="match status" value="1"/>
</dbReference>
<dbReference type="PROSITE" id="PS51383">
    <property type="entry name" value="YJEF_C_3"/>
    <property type="match status" value="1"/>
</dbReference>
<sequence>MATGGSGDALTGIIAGLLAQGLLPSEAAKLGVYIHGLAGDIAAQEKSEYSLMASDLIEALPAVLR</sequence>
<comment type="caution">
    <text evidence="2">The sequence shown here is derived from an EMBL/GenBank/DDBJ whole genome shotgun (WGS) entry which is preliminary data.</text>
</comment>
<dbReference type="AlphaFoldDB" id="A0A645JR24"/>
<protein>
    <submittedName>
        <fullName evidence="2">Bifunctional NAD(P)H-hydrate repair enzyme Nnr</fullName>
    </submittedName>
</protein>
<proteinExistence type="predicted"/>
<dbReference type="EMBL" id="VSSQ01140977">
    <property type="protein sequence ID" value="MPN62654.1"/>
    <property type="molecule type" value="Genomic_DNA"/>
</dbReference>
<name>A0A645JR24_9ZZZZ</name>
<dbReference type="SUPFAM" id="SSF53613">
    <property type="entry name" value="Ribokinase-like"/>
    <property type="match status" value="1"/>
</dbReference>
<organism evidence="2">
    <name type="scientific">bioreactor metagenome</name>
    <dbReference type="NCBI Taxonomy" id="1076179"/>
    <lineage>
        <taxon>unclassified sequences</taxon>
        <taxon>metagenomes</taxon>
        <taxon>ecological metagenomes</taxon>
    </lineage>
</organism>